<name>E1Z557_CHLVA</name>
<organism evidence="4">
    <name type="scientific">Chlorella variabilis</name>
    <name type="common">Green alga</name>
    <dbReference type="NCBI Taxonomy" id="554065"/>
    <lineage>
        <taxon>Eukaryota</taxon>
        <taxon>Viridiplantae</taxon>
        <taxon>Chlorophyta</taxon>
        <taxon>core chlorophytes</taxon>
        <taxon>Trebouxiophyceae</taxon>
        <taxon>Chlorellales</taxon>
        <taxon>Chlorellaceae</taxon>
        <taxon>Chlorella clade</taxon>
        <taxon>Chlorella</taxon>
    </lineage>
</organism>
<reference evidence="3 4" key="1">
    <citation type="journal article" date="2010" name="Plant Cell">
        <title>The Chlorella variabilis NC64A genome reveals adaptation to photosymbiosis, coevolution with viruses, and cryptic sex.</title>
        <authorList>
            <person name="Blanc G."/>
            <person name="Duncan G."/>
            <person name="Agarkova I."/>
            <person name="Borodovsky M."/>
            <person name="Gurnon J."/>
            <person name="Kuo A."/>
            <person name="Lindquist E."/>
            <person name="Lucas S."/>
            <person name="Pangilinan J."/>
            <person name="Polle J."/>
            <person name="Salamov A."/>
            <person name="Terry A."/>
            <person name="Yamada T."/>
            <person name="Dunigan D.D."/>
            <person name="Grigoriev I.V."/>
            <person name="Claverie J.M."/>
            <person name="Van Etten J.L."/>
        </authorList>
    </citation>
    <scope>NUCLEOTIDE SEQUENCE [LARGE SCALE GENOMIC DNA]</scope>
    <source>
        <strain evidence="3 4">NC64A</strain>
    </source>
</reference>
<keyword evidence="4" id="KW-1185">Reference proteome</keyword>
<evidence type="ECO:0000256" key="1">
    <source>
        <dbReference type="SAM" id="MobiDB-lite"/>
    </source>
</evidence>
<keyword evidence="2" id="KW-0472">Membrane</keyword>
<sequence length="207" mass="21870">MAAGGASAGPLDGSPEPLLVQLADLDLLRSNRDLVAKLQLQLQNPLAVPILGSLAALLFSIVALYSCAVAGQKKKKPAGGTIITEQGLRRSTRAHKPPPRAYTPEKPSPAPVKTPRAVRQPRRRQLPPLAVLLSLLVAAPPEPHGFPLPARSLQKTPKSTKKVETEAVTVTPKATRPRATRAAAKTPATAEPMTTRTRRGAAKTPAK</sequence>
<dbReference type="EMBL" id="GL433836">
    <property type="protein sequence ID" value="EFN59466.1"/>
    <property type="molecule type" value="Genomic_DNA"/>
</dbReference>
<feature type="transmembrane region" description="Helical" evidence="2">
    <location>
        <begin position="46"/>
        <end position="67"/>
    </location>
</feature>
<feature type="region of interest" description="Disordered" evidence="1">
    <location>
        <begin position="76"/>
        <end position="121"/>
    </location>
</feature>
<feature type="compositionally biased region" description="Low complexity" evidence="1">
    <location>
        <begin position="180"/>
        <end position="190"/>
    </location>
</feature>
<keyword evidence="2" id="KW-0812">Transmembrane</keyword>
<proteinExistence type="predicted"/>
<evidence type="ECO:0000313" key="3">
    <source>
        <dbReference type="EMBL" id="EFN59466.1"/>
    </source>
</evidence>
<dbReference type="GeneID" id="17358924"/>
<dbReference type="RefSeq" id="XP_005851568.1">
    <property type="nucleotide sequence ID" value="XM_005851506.1"/>
</dbReference>
<evidence type="ECO:0000313" key="4">
    <source>
        <dbReference type="Proteomes" id="UP000008141"/>
    </source>
</evidence>
<accession>E1Z557</accession>
<evidence type="ECO:0000256" key="2">
    <source>
        <dbReference type="SAM" id="Phobius"/>
    </source>
</evidence>
<gene>
    <name evidence="3" type="ORF">CHLNCDRAFT_138057</name>
</gene>
<dbReference type="Proteomes" id="UP000008141">
    <property type="component" value="Unassembled WGS sequence"/>
</dbReference>
<dbReference type="InParanoid" id="E1Z557"/>
<feature type="compositionally biased region" description="Basic residues" evidence="1">
    <location>
        <begin position="196"/>
        <end position="207"/>
    </location>
</feature>
<keyword evidence="2" id="KW-1133">Transmembrane helix</keyword>
<dbReference type="KEGG" id="cvr:CHLNCDRAFT_138057"/>
<dbReference type="AlphaFoldDB" id="E1Z557"/>
<protein>
    <submittedName>
        <fullName evidence="3">Uncharacterized protein</fullName>
    </submittedName>
</protein>
<feature type="region of interest" description="Disordered" evidence="1">
    <location>
        <begin position="146"/>
        <end position="207"/>
    </location>
</feature>
<dbReference type="OrthoDB" id="10550333at2759"/>